<dbReference type="GO" id="GO:0016787">
    <property type="term" value="F:hydrolase activity"/>
    <property type="evidence" value="ECO:0007669"/>
    <property type="project" value="UniProtKB-UniRule"/>
</dbReference>
<feature type="active site" description="Nucleophile" evidence="2">
    <location>
        <position position="59"/>
    </location>
</feature>
<keyword evidence="2" id="KW-0442">Lipid degradation</keyword>
<dbReference type="Proteomes" id="UP000093894">
    <property type="component" value="Unassembled WGS sequence"/>
</dbReference>
<feature type="active site" description="Proton acceptor" evidence="2">
    <location>
        <position position="235"/>
    </location>
</feature>
<dbReference type="PANTHER" id="PTHR46394:SF1">
    <property type="entry name" value="PNPLA DOMAIN-CONTAINING PROTEIN"/>
    <property type="match status" value="1"/>
</dbReference>
<evidence type="ECO:0000313" key="6">
    <source>
        <dbReference type="Proteomes" id="UP000093894"/>
    </source>
</evidence>
<name>A0A853LY47_9MYCO</name>
<gene>
    <name evidence="5" type="ORF">A5628_17080</name>
</gene>
<evidence type="ECO:0000313" key="5">
    <source>
        <dbReference type="EMBL" id="OBJ57393.1"/>
    </source>
</evidence>
<keyword evidence="1 2" id="KW-0443">Lipid metabolism</keyword>
<dbReference type="InterPro" id="IPR002641">
    <property type="entry name" value="PNPLA_dom"/>
</dbReference>
<evidence type="ECO:0000259" key="4">
    <source>
        <dbReference type="PROSITE" id="PS51635"/>
    </source>
</evidence>
<reference evidence="5 6" key="1">
    <citation type="submission" date="2016-06" db="EMBL/GenBank/DDBJ databases">
        <authorList>
            <person name="Sutton G."/>
            <person name="Brinkac L."/>
            <person name="Sanka R."/>
            <person name="Adams M."/>
            <person name="Lau E."/>
            <person name="Garcia-Basteiro A."/>
            <person name="Lopez-Varela E."/>
            <person name="Palencia S."/>
        </authorList>
    </citation>
    <scope>NUCLEOTIDE SEQUENCE [LARGE SCALE GENOMIC DNA]</scope>
    <source>
        <strain evidence="5 6">1164983.0</strain>
    </source>
</reference>
<dbReference type="InterPro" id="IPR052580">
    <property type="entry name" value="Lipid_Hydrolase"/>
</dbReference>
<evidence type="ECO:0000256" key="3">
    <source>
        <dbReference type="SAM" id="MobiDB-lite"/>
    </source>
</evidence>
<organism evidence="5 6">
    <name type="scientific">Mycobacterium colombiense</name>
    <dbReference type="NCBI Taxonomy" id="339268"/>
    <lineage>
        <taxon>Bacteria</taxon>
        <taxon>Bacillati</taxon>
        <taxon>Actinomycetota</taxon>
        <taxon>Actinomycetes</taxon>
        <taxon>Mycobacteriales</taxon>
        <taxon>Mycobacteriaceae</taxon>
        <taxon>Mycobacterium</taxon>
        <taxon>Mycobacterium avium complex (MAC)</taxon>
    </lineage>
</organism>
<dbReference type="RefSeq" id="WP_065056843.1">
    <property type="nucleotide sequence ID" value="NZ_LZKW01000464.1"/>
</dbReference>
<feature type="short sequence motif" description="GXGXXG" evidence="2">
    <location>
        <begin position="30"/>
        <end position="35"/>
    </location>
</feature>
<feature type="short sequence motif" description="DGA/G" evidence="2">
    <location>
        <begin position="235"/>
        <end position="237"/>
    </location>
</feature>
<feature type="domain" description="PNPLA" evidence="4">
    <location>
        <begin position="26"/>
        <end position="248"/>
    </location>
</feature>
<evidence type="ECO:0000256" key="1">
    <source>
        <dbReference type="ARBA" id="ARBA00023098"/>
    </source>
</evidence>
<comment type="caution">
    <text evidence="5">The sequence shown here is derived from an EMBL/GenBank/DDBJ whole genome shotgun (WGS) entry which is preliminary data.</text>
</comment>
<accession>A0A853LY47</accession>
<dbReference type="EMBL" id="LZLG01000127">
    <property type="protein sequence ID" value="OBJ57393.1"/>
    <property type="molecule type" value="Genomic_DNA"/>
</dbReference>
<dbReference type="PANTHER" id="PTHR46394">
    <property type="entry name" value="ANNEXIN"/>
    <property type="match status" value="1"/>
</dbReference>
<feature type="region of interest" description="Disordered" evidence="3">
    <location>
        <begin position="352"/>
        <end position="383"/>
    </location>
</feature>
<feature type="compositionally biased region" description="Low complexity" evidence="3">
    <location>
        <begin position="352"/>
        <end position="364"/>
    </location>
</feature>
<feature type="short sequence motif" description="GXSXG" evidence="2">
    <location>
        <begin position="57"/>
        <end position="61"/>
    </location>
</feature>
<sequence length="383" mass="41949">MTTADGQARQRMTLEEQAQAGPGADLVLEGGGVKGIALVGAVLTLHDAGFVFPRIGGTSAGAIAAALIAAYQVRNVPLTQLQRDMTELDYTQFMQKTWAERHLGLIGDAAALVSHQGLYASTYVKEWLTSKLEPLGIRTFADLKITTDDGTALAPYQRYRLVTHTSDLTRGALVRLPWDLPYYLLSSKDQSDPDRRMTVIDSYPIVDAVRASMSIPFFFQPFEQETALGACTWVDGGLLQNFPVTVFDRTDGRPNRWPTFGIKLSSRPALNTPDIPVRGDLREVVAIAHTATGEWNRYPLADEGVGARTVFVDTMGIASTDFGLTTDQRDMLFANGKAAAAEFLAAWEQAHPPVAPATEVTTTPRQSRRDPGQARRNSRRRRA</sequence>
<evidence type="ECO:0000256" key="2">
    <source>
        <dbReference type="PROSITE-ProRule" id="PRU01161"/>
    </source>
</evidence>
<dbReference type="PROSITE" id="PS51635">
    <property type="entry name" value="PNPLA"/>
    <property type="match status" value="1"/>
</dbReference>
<keyword evidence="2" id="KW-0378">Hydrolase</keyword>
<dbReference type="SUPFAM" id="SSF52151">
    <property type="entry name" value="FabD/lysophospholipase-like"/>
    <property type="match status" value="1"/>
</dbReference>
<dbReference type="Gene3D" id="3.40.1090.10">
    <property type="entry name" value="Cytosolic phospholipase A2 catalytic domain"/>
    <property type="match status" value="1"/>
</dbReference>
<dbReference type="GO" id="GO:0016042">
    <property type="term" value="P:lipid catabolic process"/>
    <property type="evidence" value="ECO:0007669"/>
    <property type="project" value="UniProtKB-UniRule"/>
</dbReference>
<dbReference type="InterPro" id="IPR016035">
    <property type="entry name" value="Acyl_Trfase/lysoPLipase"/>
</dbReference>
<dbReference type="AlphaFoldDB" id="A0A853LY47"/>
<dbReference type="Pfam" id="PF01734">
    <property type="entry name" value="Patatin"/>
    <property type="match status" value="1"/>
</dbReference>
<protein>
    <recommendedName>
        <fullName evidence="4">PNPLA domain-containing protein</fullName>
    </recommendedName>
</protein>
<proteinExistence type="predicted"/>